<dbReference type="InterPro" id="IPR039102">
    <property type="entry name" value="FAM13"/>
</dbReference>
<evidence type="ECO:0000313" key="5">
    <source>
        <dbReference type="Proteomes" id="UP000241890"/>
    </source>
</evidence>
<feature type="compositionally biased region" description="Basic and acidic residues" evidence="2">
    <location>
        <begin position="419"/>
        <end position="431"/>
    </location>
</feature>
<feature type="compositionally biased region" description="Basic and acidic residues" evidence="2">
    <location>
        <begin position="478"/>
        <end position="495"/>
    </location>
</feature>
<dbReference type="Gene3D" id="1.10.10.1460">
    <property type="match status" value="1"/>
</dbReference>
<feature type="domain" description="FAM13A-like" evidence="3">
    <location>
        <begin position="630"/>
        <end position="685"/>
    </location>
</feature>
<dbReference type="AlphaFoldDB" id="A0A2R5GUT2"/>
<evidence type="ECO:0000259" key="3">
    <source>
        <dbReference type="Pfam" id="PF26116"/>
    </source>
</evidence>
<dbReference type="PANTHER" id="PTHR15904:SF17">
    <property type="entry name" value="RHO-GAP DOMAIN-CONTAINING PROTEIN"/>
    <property type="match status" value="1"/>
</dbReference>
<dbReference type="Proteomes" id="UP000241890">
    <property type="component" value="Unassembled WGS sequence"/>
</dbReference>
<comment type="caution">
    <text evidence="4">The sequence shown here is derived from an EMBL/GenBank/DDBJ whole genome shotgun (WGS) entry which is preliminary data.</text>
</comment>
<sequence length="707" mass="78128">MARSPFRVDAAAVEAETSFVVEACLARIEMPAKAPASDLLAPQVPVTEVAELLSDLLYSRDDRNADEGKNDATRGLPRVLEPAFAAGVLWLHLRRRQLPLFPFDVFQRMTVLALDLEPLEDLEDAYTDAYADAVREALTLADLRDLVMRLAVDNRHNLHRVLHFVAVAMQKAPKLTSLEAMSSVGPILAKPRDTTFMSIRHRRELGLARHIMSALLDHLDDLDDAWTSDEAPLDPAKADTLKTSTESPAPLLTSSPGLQQNKRKAAAGPAGSLSPSTGSRGERKGSVSKTLEAVATEAQAASRRPLSIVTVDEKIFPAPEQPKLAISVRDESSHINLEQANKLIDETVHRLCLGETSWMRFVRVPAASMASPVPLASKSIVKLGSPESTFELKKRNSGKAAHLAMSQPQSEQGVTENGPSRRDPDALDRAESVPSRLPDPIISKSASEGRLEHANQRMTSKNSTEPASSGRGNNGNQDEEKQRNRANESIEERNARNGVRGRAKSEGSGRSADDAEERDAEERETVTPGALRARLEGDKRALKARLKRFDEDFFRVHGRKPVRLDKEPIRHLYEEYNALKRRINELGMGNGDDKFREASSLRSRSGSEGSMDAHSHDGGPQRGGQPRSIETLLGEKRALQTQLREFERKFEIDNKRKIRCAADIKGLEREYRRYKELKETLASLQVGQTASPSRSPRFVQNSPLARG</sequence>
<feature type="region of interest" description="Disordered" evidence="2">
    <location>
        <begin position="391"/>
        <end position="532"/>
    </location>
</feature>
<keyword evidence="5" id="KW-1185">Reference proteome</keyword>
<dbReference type="EMBL" id="BEYU01000179">
    <property type="protein sequence ID" value="GBG34079.1"/>
    <property type="molecule type" value="Genomic_DNA"/>
</dbReference>
<organism evidence="4 5">
    <name type="scientific">Hondaea fermentalgiana</name>
    <dbReference type="NCBI Taxonomy" id="2315210"/>
    <lineage>
        <taxon>Eukaryota</taxon>
        <taxon>Sar</taxon>
        <taxon>Stramenopiles</taxon>
        <taxon>Bigyra</taxon>
        <taxon>Labyrinthulomycetes</taxon>
        <taxon>Thraustochytrida</taxon>
        <taxon>Thraustochytriidae</taxon>
        <taxon>Hondaea</taxon>
    </lineage>
</organism>
<feature type="compositionally biased region" description="Low complexity" evidence="2">
    <location>
        <begin position="266"/>
        <end position="279"/>
    </location>
</feature>
<feature type="compositionally biased region" description="Polar residues" evidence="2">
    <location>
        <begin position="241"/>
        <end position="260"/>
    </location>
</feature>
<dbReference type="OrthoDB" id="205227at2759"/>
<feature type="region of interest" description="Disordered" evidence="2">
    <location>
        <begin position="586"/>
        <end position="628"/>
    </location>
</feature>
<evidence type="ECO:0000256" key="1">
    <source>
        <dbReference type="SAM" id="Coils"/>
    </source>
</evidence>
<feature type="region of interest" description="Disordered" evidence="2">
    <location>
        <begin position="685"/>
        <end position="707"/>
    </location>
</feature>
<feature type="compositionally biased region" description="Basic and acidic residues" evidence="2">
    <location>
        <begin position="503"/>
        <end position="513"/>
    </location>
</feature>
<name>A0A2R5GUT2_9STRA</name>
<protein>
    <recommendedName>
        <fullName evidence="3">FAM13A-like domain-containing protein</fullName>
    </recommendedName>
</protein>
<feature type="compositionally biased region" description="Polar residues" evidence="2">
    <location>
        <begin position="456"/>
        <end position="476"/>
    </location>
</feature>
<feature type="domain" description="FAM13A-like" evidence="3">
    <location>
        <begin position="535"/>
        <end position="586"/>
    </location>
</feature>
<dbReference type="Pfam" id="PF26116">
    <property type="entry name" value="FAM13A"/>
    <property type="match status" value="2"/>
</dbReference>
<dbReference type="InterPro" id="IPR059029">
    <property type="entry name" value="FAM13A_dom"/>
</dbReference>
<dbReference type="InParanoid" id="A0A2R5GUT2"/>
<keyword evidence="1" id="KW-0175">Coiled coil</keyword>
<dbReference type="PANTHER" id="PTHR15904">
    <property type="entry name" value="FAM13"/>
    <property type="match status" value="1"/>
</dbReference>
<feature type="compositionally biased region" description="Low complexity" evidence="2">
    <location>
        <begin position="600"/>
        <end position="610"/>
    </location>
</feature>
<feature type="region of interest" description="Disordered" evidence="2">
    <location>
        <begin position="233"/>
        <end position="289"/>
    </location>
</feature>
<feature type="coiled-coil region" evidence="1">
    <location>
        <begin position="629"/>
        <end position="684"/>
    </location>
</feature>
<gene>
    <name evidence="4" type="ORF">FCC1311_103022</name>
</gene>
<reference evidence="4 5" key="1">
    <citation type="submission" date="2017-12" db="EMBL/GenBank/DDBJ databases">
        <title>Sequencing, de novo assembly and annotation of complete genome of a new Thraustochytrid species, strain FCC1311.</title>
        <authorList>
            <person name="Sedici K."/>
            <person name="Godart F."/>
            <person name="Aiese Cigliano R."/>
            <person name="Sanseverino W."/>
            <person name="Barakat M."/>
            <person name="Ortet P."/>
            <person name="Marechal E."/>
            <person name="Cagnac O."/>
            <person name="Amato A."/>
        </authorList>
    </citation>
    <scope>NUCLEOTIDE SEQUENCE [LARGE SCALE GENOMIC DNA]</scope>
</reference>
<evidence type="ECO:0000256" key="2">
    <source>
        <dbReference type="SAM" id="MobiDB-lite"/>
    </source>
</evidence>
<accession>A0A2R5GUT2</accession>
<proteinExistence type="predicted"/>
<feature type="compositionally biased region" description="Polar residues" evidence="2">
    <location>
        <begin position="406"/>
        <end position="418"/>
    </location>
</feature>
<evidence type="ECO:0000313" key="4">
    <source>
        <dbReference type="EMBL" id="GBG34079.1"/>
    </source>
</evidence>